<dbReference type="InterPro" id="IPR004506">
    <property type="entry name" value="MnmA-like"/>
</dbReference>
<dbReference type="NCBIfam" id="TIGR00420">
    <property type="entry name" value="trmU"/>
    <property type="match status" value="1"/>
</dbReference>
<dbReference type="InterPro" id="IPR046885">
    <property type="entry name" value="MnmA-like_C"/>
</dbReference>
<evidence type="ECO:0000313" key="12">
    <source>
        <dbReference type="EMBL" id="GAA3197603.1"/>
    </source>
</evidence>
<dbReference type="InterPro" id="IPR023382">
    <property type="entry name" value="MnmA-like_central_sf"/>
</dbReference>
<keyword evidence="2 9" id="KW-0808">Transferase</keyword>
<keyword evidence="13" id="KW-1185">Reference proteome</keyword>
<keyword evidence="3 9" id="KW-0819">tRNA processing</keyword>
<keyword evidence="9" id="KW-0963">Cytoplasm</keyword>
<dbReference type="InterPro" id="IPR046884">
    <property type="entry name" value="MnmA-like_central"/>
</dbReference>
<feature type="binding site" evidence="9">
    <location>
        <position position="123"/>
    </location>
    <ligand>
        <name>ATP</name>
        <dbReference type="ChEBI" id="CHEBI:30616"/>
    </ligand>
</feature>
<proteinExistence type="inferred from homology"/>
<dbReference type="Gene3D" id="3.40.50.620">
    <property type="entry name" value="HUPs"/>
    <property type="match status" value="1"/>
</dbReference>
<dbReference type="SUPFAM" id="SSF52402">
    <property type="entry name" value="Adenine nucleotide alpha hydrolases-like"/>
    <property type="match status" value="1"/>
</dbReference>
<evidence type="ECO:0000256" key="7">
    <source>
        <dbReference type="ARBA" id="ARBA00023157"/>
    </source>
</evidence>
<comment type="caution">
    <text evidence="9">Lacks conserved residue(s) required for the propagation of feature annotation.</text>
</comment>
<dbReference type="InterPro" id="IPR014729">
    <property type="entry name" value="Rossmann-like_a/b/a_fold"/>
</dbReference>
<feature type="binding site" evidence="9">
    <location>
        <begin position="4"/>
        <end position="11"/>
    </location>
    <ligand>
        <name>ATP</name>
        <dbReference type="ChEBI" id="CHEBI:30616"/>
    </ligand>
</feature>
<dbReference type="CDD" id="cd01998">
    <property type="entry name" value="MnmA_TRMU-like"/>
    <property type="match status" value="1"/>
</dbReference>
<keyword evidence="4 9" id="KW-0547">Nucleotide-binding</keyword>
<feature type="site" description="Interaction with tRNA" evidence="9">
    <location>
        <position position="124"/>
    </location>
</feature>
<feature type="region of interest" description="Interaction with tRNA" evidence="9">
    <location>
        <begin position="141"/>
        <end position="143"/>
    </location>
</feature>
<keyword evidence="6 9" id="KW-0694">RNA-binding</keyword>
<dbReference type="Pfam" id="PF20259">
    <property type="entry name" value="tRNA_Me_trans_M"/>
    <property type="match status" value="1"/>
</dbReference>
<name>A0ABP6PZC4_9ACTN</name>
<comment type="function">
    <text evidence="9">Catalyzes the 2-thiolation of uridine at the wobble position (U34) of tRNA, leading to the formation of s(2)U34.</text>
</comment>
<dbReference type="PANTHER" id="PTHR11933">
    <property type="entry name" value="TRNA 5-METHYLAMINOMETHYL-2-THIOURIDYLATE -METHYLTRANSFERASE"/>
    <property type="match status" value="1"/>
</dbReference>
<keyword evidence="1 9" id="KW-0820">tRNA-binding</keyword>
<feature type="site" description="Interaction with tRNA" evidence="9">
    <location>
        <position position="328"/>
    </location>
</feature>
<evidence type="ECO:0000256" key="6">
    <source>
        <dbReference type="ARBA" id="ARBA00022884"/>
    </source>
</evidence>
<feature type="domain" description="tRNA-specific 2-thiouridylase MnmA-like central" evidence="11">
    <location>
        <begin position="200"/>
        <end position="265"/>
    </location>
</feature>
<evidence type="ECO:0000256" key="4">
    <source>
        <dbReference type="ARBA" id="ARBA00022741"/>
    </source>
</evidence>
<dbReference type="PANTHER" id="PTHR11933:SF5">
    <property type="entry name" value="MITOCHONDRIAL TRNA-SPECIFIC 2-THIOURIDYLASE 1"/>
    <property type="match status" value="1"/>
</dbReference>
<evidence type="ECO:0000256" key="9">
    <source>
        <dbReference type="HAMAP-Rule" id="MF_00144"/>
    </source>
</evidence>
<dbReference type="NCBIfam" id="NF001138">
    <property type="entry name" value="PRK00143.1"/>
    <property type="match status" value="1"/>
</dbReference>
<dbReference type="Gene3D" id="2.40.30.10">
    <property type="entry name" value="Translation factors"/>
    <property type="match status" value="1"/>
</dbReference>
<evidence type="ECO:0000256" key="3">
    <source>
        <dbReference type="ARBA" id="ARBA00022694"/>
    </source>
</evidence>
<evidence type="ECO:0000313" key="13">
    <source>
        <dbReference type="Proteomes" id="UP001501237"/>
    </source>
</evidence>
<comment type="catalytic activity">
    <reaction evidence="8 9">
        <text>S-sulfanyl-L-cysteinyl-[protein] + uridine(34) in tRNA + AH2 + ATP = 2-thiouridine(34) in tRNA + L-cysteinyl-[protein] + A + AMP + diphosphate + H(+)</text>
        <dbReference type="Rhea" id="RHEA:47032"/>
        <dbReference type="Rhea" id="RHEA-COMP:10131"/>
        <dbReference type="Rhea" id="RHEA-COMP:11726"/>
        <dbReference type="Rhea" id="RHEA-COMP:11727"/>
        <dbReference type="Rhea" id="RHEA-COMP:11728"/>
        <dbReference type="ChEBI" id="CHEBI:13193"/>
        <dbReference type="ChEBI" id="CHEBI:15378"/>
        <dbReference type="ChEBI" id="CHEBI:17499"/>
        <dbReference type="ChEBI" id="CHEBI:29950"/>
        <dbReference type="ChEBI" id="CHEBI:30616"/>
        <dbReference type="ChEBI" id="CHEBI:33019"/>
        <dbReference type="ChEBI" id="CHEBI:61963"/>
        <dbReference type="ChEBI" id="CHEBI:65315"/>
        <dbReference type="ChEBI" id="CHEBI:87170"/>
        <dbReference type="ChEBI" id="CHEBI:456215"/>
        <dbReference type="EC" id="2.8.1.13"/>
    </reaction>
</comment>
<feature type="active site" description="Nucleophile" evidence="9">
    <location>
        <position position="99"/>
    </location>
</feature>
<feature type="domain" description="tRNA-specific 2-thiouridylase MnmA-like C-terminal" evidence="10">
    <location>
        <begin position="286"/>
        <end position="344"/>
    </location>
</feature>
<reference evidence="13" key="1">
    <citation type="journal article" date="2019" name="Int. J. Syst. Evol. Microbiol.">
        <title>The Global Catalogue of Microorganisms (GCM) 10K type strain sequencing project: providing services to taxonomists for standard genome sequencing and annotation.</title>
        <authorList>
            <consortium name="The Broad Institute Genomics Platform"/>
            <consortium name="The Broad Institute Genome Sequencing Center for Infectious Disease"/>
            <person name="Wu L."/>
            <person name="Ma J."/>
        </authorList>
    </citation>
    <scope>NUCLEOTIDE SEQUENCE [LARGE SCALE GENOMIC DNA]</scope>
    <source>
        <strain evidence="13">JCM 9377</strain>
    </source>
</reference>
<dbReference type="EC" id="2.8.1.13" evidence="9"/>
<dbReference type="HAMAP" id="MF_00144">
    <property type="entry name" value="tRNA_thiouridyl_MnmA"/>
    <property type="match status" value="1"/>
</dbReference>
<comment type="caution">
    <text evidence="12">The sequence shown here is derived from an EMBL/GenBank/DDBJ whole genome shotgun (WGS) entry which is preliminary data.</text>
</comment>
<accession>A0ABP6PZC4</accession>
<feature type="active site" description="Cysteine persulfide intermediate" evidence="9">
    <location>
        <position position="191"/>
    </location>
</feature>
<sequence>MLAAMSGGVDSAVAAARVAEAGHDVTGVHMALSANPQSYRTGARGCCTVEDSRDARRAADVIGIPFYVWDLAERFDADVVQDFVAEYAAGRTPNPCLRCNEKIKFAALLDRALALGFDAVCTGHYAQVGDGILSRGVDEGKDQSYVLAVCSREQLRHAIFPLGDTTKADIRLEAERRGLQVADKPDSHDICFIADGDTRAFLRGRLGSAEGDIVEADGTVVGRHEGAHGFTIGQRKGLRIGTPAPDGKPRYVLDISPVNNTVTVGPREALNVDEIIAERPVGFERDLPARCSVQLRAHGEVYPCTAVLDGDRLTIVLGRPAQGVAAGQAAVLYDGDTVLGSATIASSSLLTSA</sequence>
<dbReference type="Pfam" id="PF20258">
    <property type="entry name" value="tRNA_Me_trans_C"/>
    <property type="match status" value="1"/>
</dbReference>
<dbReference type="Pfam" id="PF03054">
    <property type="entry name" value="tRNA_Me_trans"/>
    <property type="match status" value="1"/>
</dbReference>
<keyword evidence="5 9" id="KW-0067">ATP-binding</keyword>
<comment type="subcellular location">
    <subcellularLocation>
        <location evidence="9">Cytoplasm</location>
    </subcellularLocation>
</comment>
<evidence type="ECO:0000256" key="2">
    <source>
        <dbReference type="ARBA" id="ARBA00022679"/>
    </source>
</evidence>
<feature type="binding site" evidence="9">
    <location>
        <position position="30"/>
    </location>
    <ligand>
        <name>ATP</name>
        <dbReference type="ChEBI" id="CHEBI:30616"/>
    </ligand>
</feature>
<dbReference type="Gene3D" id="2.30.30.280">
    <property type="entry name" value="Adenine nucleotide alpha hydrolases-like domains"/>
    <property type="match status" value="1"/>
</dbReference>
<comment type="similarity">
    <text evidence="9">Belongs to the MnmA/TRMU family.</text>
</comment>
<evidence type="ECO:0000256" key="5">
    <source>
        <dbReference type="ARBA" id="ARBA00022840"/>
    </source>
</evidence>
<evidence type="ECO:0000256" key="1">
    <source>
        <dbReference type="ARBA" id="ARBA00022555"/>
    </source>
</evidence>
<organism evidence="12 13">
    <name type="scientific">Actinocorallia longicatena</name>
    <dbReference type="NCBI Taxonomy" id="111803"/>
    <lineage>
        <taxon>Bacteria</taxon>
        <taxon>Bacillati</taxon>
        <taxon>Actinomycetota</taxon>
        <taxon>Actinomycetes</taxon>
        <taxon>Streptosporangiales</taxon>
        <taxon>Thermomonosporaceae</taxon>
        <taxon>Actinocorallia</taxon>
    </lineage>
</organism>
<protein>
    <recommendedName>
        <fullName evidence="9">tRNA-specific 2-thiouridylase MnmA</fullName>
        <ecNumber evidence="9">2.8.1.13</ecNumber>
    </recommendedName>
</protein>
<gene>
    <name evidence="9 12" type="primary">mnmA</name>
    <name evidence="12" type="ORF">GCM10010468_08840</name>
</gene>
<keyword evidence="7" id="KW-1015">Disulfide bond</keyword>
<evidence type="ECO:0000259" key="11">
    <source>
        <dbReference type="Pfam" id="PF20259"/>
    </source>
</evidence>
<evidence type="ECO:0000259" key="10">
    <source>
        <dbReference type="Pfam" id="PF20258"/>
    </source>
</evidence>
<dbReference type="EMBL" id="BAAAUV010000002">
    <property type="protein sequence ID" value="GAA3197603.1"/>
    <property type="molecule type" value="Genomic_DNA"/>
</dbReference>
<dbReference type="Proteomes" id="UP001501237">
    <property type="component" value="Unassembled WGS sequence"/>
</dbReference>
<evidence type="ECO:0000256" key="8">
    <source>
        <dbReference type="ARBA" id="ARBA00051542"/>
    </source>
</evidence>